<dbReference type="RefSeq" id="YP_009647140.1">
    <property type="nucleotide sequence ID" value="NC_042602.1"/>
</dbReference>
<name>A0A4D6C711_9CHLO</name>
<organism evidence="5">
    <name type="scientific">Chloropicon maureeniae</name>
    <dbReference type="NCBI Taxonomy" id="1461542"/>
    <lineage>
        <taxon>Eukaryota</taxon>
        <taxon>Viridiplantae</taxon>
        <taxon>Chlorophyta</taxon>
        <taxon>Chloropicophyceae</taxon>
        <taxon>Chloropicales</taxon>
        <taxon>Chloropicaceae</taxon>
        <taxon>Chloropicon</taxon>
    </lineage>
</organism>
<dbReference type="InterPro" id="IPR036838">
    <property type="entry name" value="Ribosomal_uS10_dom_sf"/>
</dbReference>
<geneLocation type="mitochondrion" evidence="5"/>
<dbReference type="SUPFAM" id="SSF54999">
    <property type="entry name" value="Ribosomal protein S10"/>
    <property type="match status" value="1"/>
</dbReference>
<dbReference type="PRINTS" id="PR00971">
    <property type="entry name" value="RIBOSOMALS10"/>
</dbReference>
<evidence type="ECO:0000259" key="4">
    <source>
        <dbReference type="SMART" id="SM01403"/>
    </source>
</evidence>
<protein>
    <submittedName>
        <fullName evidence="5">Ribosomal protein S10</fullName>
    </submittedName>
</protein>
<dbReference type="SMART" id="SM01403">
    <property type="entry name" value="Ribosomal_S10"/>
    <property type="match status" value="1"/>
</dbReference>
<dbReference type="Gene3D" id="3.30.70.600">
    <property type="entry name" value="Ribosomal protein S10 domain"/>
    <property type="match status" value="1"/>
</dbReference>
<evidence type="ECO:0000256" key="1">
    <source>
        <dbReference type="ARBA" id="ARBA00007102"/>
    </source>
</evidence>
<evidence type="ECO:0000256" key="2">
    <source>
        <dbReference type="ARBA" id="ARBA00022980"/>
    </source>
</evidence>
<dbReference type="GeneID" id="40513532"/>
<reference evidence="5" key="1">
    <citation type="journal article" date="2019" name="Genome Biol. Evol.">
        <title>Tracing the Evolution of the Plastome and Mitogenome in the Chloropicophyceae Uncovered Convergent tRNA Gene Losses and a Variant Plastid Genetic Code.</title>
        <authorList>
            <person name="Turmel M."/>
            <person name="Dos Santos A.L."/>
            <person name="Otis C."/>
            <person name="Sergerie R."/>
            <person name="Lemieux C."/>
        </authorList>
    </citation>
    <scope>NUCLEOTIDE SEQUENCE</scope>
</reference>
<accession>A0A4D6C711</accession>
<dbReference type="AlphaFoldDB" id="A0A4D6C711"/>
<evidence type="ECO:0000256" key="3">
    <source>
        <dbReference type="ARBA" id="ARBA00023274"/>
    </source>
</evidence>
<dbReference type="GO" id="GO:0005840">
    <property type="term" value="C:ribosome"/>
    <property type="evidence" value="ECO:0007669"/>
    <property type="project" value="UniProtKB-KW"/>
</dbReference>
<comment type="similarity">
    <text evidence="1">Belongs to the universal ribosomal protein uS10 family.</text>
</comment>
<dbReference type="EMBL" id="MK086008">
    <property type="protein sequence ID" value="QBX98819.1"/>
    <property type="molecule type" value="Genomic_DNA"/>
</dbReference>
<dbReference type="GO" id="GO:0006412">
    <property type="term" value="P:translation"/>
    <property type="evidence" value="ECO:0007669"/>
    <property type="project" value="InterPro"/>
</dbReference>
<dbReference type="GO" id="GO:1990904">
    <property type="term" value="C:ribonucleoprotein complex"/>
    <property type="evidence" value="ECO:0007669"/>
    <property type="project" value="UniProtKB-KW"/>
</dbReference>
<gene>
    <name evidence="5" type="primary">rps10</name>
</gene>
<feature type="domain" description="Small ribosomal subunit protein uS10" evidence="4">
    <location>
        <begin position="28"/>
        <end position="118"/>
    </location>
</feature>
<keyword evidence="5" id="KW-0496">Mitochondrion</keyword>
<dbReference type="GO" id="GO:0003735">
    <property type="term" value="F:structural constituent of ribosome"/>
    <property type="evidence" value="ECO:0007669"/>
    <property type="project" value="InterPro"/>
</dbReference>
<evidence type="ECO:0000313" key="5">
    <source>
        <dbReference type="EMBL" id="QBX98819.1"/>
    </source>
</evidence>
<dbReference type="InterPro" id="IPR027486">
    <property type="entry name" value="Ribosomal_uS10_dom"/>
</dbReference>
<dbReference type="Pfam" id="PF00338">
    <property type="entry name" value="Ribosomal_S10"/>
    <property type="match status" value="1"/>
</dbReference>
<sequence>MPILHVGSHRFDSDYLHYEKIYENMKVRVYFQTTNPSWFKKEIQEVFHQHPSHKWVHFPTQKKRYTVLRSPHVNKKSRQQFEFRILKKGLLFNDLSKQDYQRLIKTLKTFHGVQIRVDTVWRNSFEFVQN</sequence>
<keyword evidence="3" id="KW-0687">Ribonucleoprotein</keyword>
<proteinExistence type="inferred from homology"/>
<keyword evidence="2 5" id="KW-0689">Ribosomal protein</keyword>
<dbReference type="PANTHER" id="PTHR11700">
    <property type="entry name" value="30S RIBOSOMAL PROTEIN S10 FAMILY MEMBER"/>
    <property type="match status" value="1"/>
</dbReference>
<dbReference type="InterPro" id="IPR001848">
    <property type="entry name" value="Ribosomal_uS10"/>
</dbReference>